<dbReference type="GO" id="GO:0046872">
    <property type="term" value="F:metal ion binding"/>
    <property type="evidence" value="ECO:0007669"/>
    <property type="project" value="UniProtKB-KW"/>
</dbReference>
<dbReference type="InterPro" id="IPR002933">
    <property type="entry name" value="Peptidase_M20"/>
</dbReference>
<sequence length="426" mass="47713">MNSKKIIDYIDQNRENFIEFLKKLISKDTTNINHGIDGGHELNGQEIIISKFKELGLDIETFEPENKKLKKYAEASLGHNYQNRPNVVGVLKGKDSKNHKSIILNGHIDTMPFNKIDQWYSHPLEPKIIDNKLYGRGACDMKGGLAALILAVESLIKCNCDIKGDIILESVVDEEGGGNGTLACIDNGYKADLAVVAEPTELKIMRSHMGWVFFKMDVEGKSLHSGLKWLGVNAIEKTIKIINGLKELESEWLLKKRNSILPPPTINFGTINGGTAGSVVPDNCRVDFGVHFLPEDADSNGLGSIVEREIIDRIKLISNGDQWLKNHKPKLKKYQEGSPFEFKSDEDYLKVFSSNFEKIRDNEKAVIAGSEYGCDARLLQNYSKVPTLMFGPGSIKQAHGINEYLDLDQYLDYIKIMALSIIELNN</sequence>
<dbReference type="SUPFAM" id="SSF53187">
    <property type="entry name" value="Zn-dependent exopeptidases"/>
    <property type="match status" value="1"/>
</dbReference>
<keyword evidence="7" id="KW-0170">Cobalt</keyword>
<evidence type="ECO:0000256" key="1">
    <source>
        <dbReference type="ARBA" id="ARBA00001941"/>
    </source>
</evidence>
<protein>
    <submittedName>
        <fullName evidence="10">Acetylornithine deacetylase</fullName>
    </submittedName>
</protein>
<dbReference type="Gene3D" id="3.40.630.10">
    <property type="entry name" value="Zn peptidases"/>
    <property type="match status" value="1"/>
</dbReference>
<proteinExistence type="inferred from homology"/>
<dbReference type="InterPro" id="IPR050072">
    <property type="entry name" value="Peptidase_M20A"/>
</dbReference>
<dbReference type="Gene3D" id="3.30.70.360">
    <property type="match status" value="1"/>
</dbReference>
<dbReference type="SUPFAM" id="SSF55031">
    <property type="entry name" value="Bacterial exopeptidase dimerisation domain"/>
    <property type="match status" value="1"/>
</dbReference>
<evidence type="ECO:0000313" key="9">
    <source>
        <dbReference type="EMBL" id="SDI76549.1"/>
    </source>
</evidence>
<dbReference type="AlphaFoldDB" id="A0A1G9Y0K4"/>
<evidence type="ECO:0000313" key="11">
    <source>
        <dbReference type="Proteomes" id="UP000198945"/>
    </source>
</evidence>
<keyword evidence="4" id="KW-0479">Metal-binding</keyword>
<evidence type="ECO:0000256" key="7">
    <source>
        <dbReference type="ARBA" id="ARBA00023285"/>
    </source>
</evidence>
<dbReference type="Pfam" id="PF07687">
    <property type="entry name" value="M20_dimer"/>
    <property type="match status" value="1"/>
</dbReference>
<dbReference type="InterPro" id="IPR036264">
    <property type="entry name" value="Bact_exopeptidase_dim_dom"/>
</dbReference>
<dbReference type="InterPro" id="IPR010182">
    <property type="entry name" value="ArgE/DapE"/>
</dbReference>
<dbReference type="RefSeq" id="WP_089716956.1">
    <property type="nucleotide sequence ID" value="NZ_FNEH01000014.1"/>
</dbReference>
<comment type="cofactor">
    <cofactor evidence="1">
        <name>Co(2+)</name>
        <dbReference type="ChEBI" id="CHEBI:48828"/>
    </cofactor>
</comment>
<evidence type="ECO:0000256" key="4">
    <source>
        <dbReference type="ARBA" id="ARBA00022723"/>
    </source>
</evidence>
<reference evidence="10 12" key="2">
    <citation type="submission" date="2019-03" db="EMBL/GenBank/DDBJ databases">
        <title>Subsurface microbial communities from deep shales in Ohio and West Virginia, USA.</title>
        <authorList>
            <person name="Wrighton K."/>
        </authorList>
    </citation>
    <scope>NUCLEOTIDE SEQUENCE [LARGE SCALE GENOMIC DNA]</scope>
    <source>
        <strain evidence="10 12">DSMZ 11287</strain>
    </source>
</reference>
<dbReference type="NCBIfam" id="TIGR01910">
    <property type="entry name" value="DapE-ArgE"/>
    <property type="match status" value="1"/>
</dbReference>
<comment type="cofactor">
    <cofactor evidence="2">
        <name>Zn(2+)</name>
        <dbReference type="ChEBI" id="CHEBI:29105"/>
    </cofactor>
</comment>
<dbReference type="EMBL" id="FNEH01000014">
    <property type="protein sequence ID" value="SDI76549.1"/>
    <property type="molecule type" value="Genomic_DNA"/>
</dbReference>
<keyword evidence="6" id="KW-0862">Zinc</keyword>
<dbReference type="PANTHER" id="PTHR43808:SF25">
    <property type="entry name" value="PEPTIDASE M20 DIMERISATION DOMAIN-CONTAINING PROTEIN"/>
    <property type="match status" value="1"/>
</dbReference>
<evidence type="ECO:0000256" key="5">
    <source>
        <dbReference type="ARBA" id="ARBA00022801"/>
    </source>
</evidence>
<evidence type="ECO:0000313" key="10">
    <source>
        <dbReference type="EMBL" id="TDX40318.1"/>
    </source>
</evidence>
<evidence type="ECO:0000259" key="8">
    <source>
        <dbReference type="Pfam" id="PF07687"/>
    </source>
</evidence>
<organism evidence="10 12">
    <name type="scientific">Halanaerobium congolense</name>
    <dbReference type="NCBI Taxonomy" id="54121"/>
    <lineage>
        <taxon>Bacteria</taxon>
        <taxon>Bacillati</taxon>
        <taxon>Bacillota</taxon>
        <taxon>Clostridia</taxon>
        <taxon>Halanaerobiales</taxon>
        <taxon>Halanaerobiaceae</taxon>
        <taxon>Halanaerobium</taxon>
    </lineage>
</organism>
<keyword evidence="5" id="KW-0378">Hydrolase</keyword>
<evidence type="ECO:0000313" key="12">
    <source>
        <dbReference type="Proteomes" id="UP000295472"/>
    </source>
</evidence>
<evidence type="ECO:0000256" key="2">
    <source>
        <dbReference type="ARBA" id="ARBA00001947"/>
    </source>
</evidence>
<feature type="domain" description="Peptidase M20 dimerisation" evidence="8">
    <location>
        <begin position="207"/>
        <end position="297"/>
    </location>
</feature>
<gene>
    <name evidence="10" type="ORF">C7954_12916</name>
    <name evidence="9" type="ORF">SAMN04515654_11422</name>
</gene>
<dbReference type="Proteomes" id="UP000198945">
    <property type="component" value="Unassembled WGS sequence"/>
</dbReference>
<dbReference type="GO" id="GO:0016787">
    <property type="term" value="F:hydrolase activity"/>
    <property type="evidence" value="ECO:0007669"/>
    <property type="project" value="UniProtKB-KW"/>
</dbReference>
<evidence type="ECO:0000256" key="6">
    <source>
        <dbReference type="ARBA" id="ARBA00022833"/>
    </source>
</evidence>
<dbReference type="Pfam" id="PF01546">
    <property type="entry name" value="Peptidase_M20"/>
    <property type="match status" value="1"/>
</dbReference>
<dbReference type="GeneID" id="57013455"/>
<name>A0A1G9Y0K4_9FIRM</name>
<comment type="similarity">
    <text evidence="3">Belongs to the peptidase M20A family.</text>
</comment>
<dbReference type="PANTHER" id="PTHR43808">
    <property type="entry name" value="ACETYLORNITHINE DEACETYLASE"/>
    <property type="match status" value="1"/>
</dbReference>
<reference evidence="9 11" key="1">
    <citation type="submission" date="2016-10" db="EMBL/GenBank/DDBJ databases">
        <authorList>
            <person name="de Groot N.N."/>
        </authorList>
    </citation>
    <scope>NUCLEOTIDE SEQUENCE [LARGE SCALE GENOMIC DNA]</scope>
    <source>
        <strain evidence="9 11">WG7</strain>
    </source>
</reference>
<dbReference type="InterPro" id="IPR011650">
    <property type="entry name" value="Peptidase_M20_dimer"/>
</dbReference>
<evidence type="ECO:0000256" key="3">
    <source>
        <dbReference type="ARBA" id="ARBA00006247"/>
    </source>
</evidence>
<dbReference type="Proteomes" id="UP000295472">
    <property type="component" value="Unassembled WGS sequence"/>
</dbReference>
<dbReference type="EMBL" id="SOEF01000029">
    <property type="protein sequence ID" value="TDX40318.1"/>
    <property type="molecule type" value="Genomic_DNA"/>
</dbReference>
<accession>A0A1G9Y0K4</accession>